<evidence type="ECO:0000256" key="2">
    <source>
        <dbReference type="ARBA" id="ARBA00022741"/>
    </source>
</evidence>
<keyword evidence="8" id="KW-1185">Reference proteome</keyword>
<evidence type="ECO:0000259" key="6">
    <source>
        <dbReference type="PROSITE" id="PS50893"/>
    </source>
</evidence>
<reference evidence="7 8" key="1">
    <citation type="submission" date="2024-04" db="EMBL/GenBank/DDBJ databases">
        <title>Draft genome sequence of Sessilibacter corallicola NBRC 116591.</title>
        <authorList>
            <person name="Miyakawa T."/>
            <person name="Kusuya Y."/>
            <person name="Miura T."/>
        </authorList>
    </citation>
    <scope>NUCLEOTIDE SEQUENCE [LARGE SCALE GENOMIC DNA]</scope>
    <source>
        <strain evidence="7 8">KU-00831-HH</strain>
    </source>
</reference>
<sequence length="260" mass="29260">MSLDAKNISFNTKNQKIIDNISLALQPGEVLVLLGPNGAGKSTLLKLLSGEIKPSNGEVLIDETSITKLSLAEQACKRSFMSQQVAINFPFFVIDVLTMGWLDENGDQQECNKALLFLCKEFSLEGLLYKKYNQLSGGEQQRVQFVRSLIQLWRGSNSSPEPRYLLLDEPTASLDFNFEMKLLSYLNKVKILNIGVLIILHDLNLAARYADRVLLVDDGSIVQYGSVKDVFQPKLLSEVFRLPILVEYHDELERLVVHAQ</sequence>
<dbReference type="InterPro" id="IPR027417">
    <property type="entry name" value="P-loop_NTPase"/>
</dbReference>
<dbReference type="InterPro" id="IPR003439">
    <property type="entry name" value="ABC_transporter-like_ATP-bd"/>
</dbReference>
<dbReference type="GO" id="GO:0005524">
    <property type="term" value="F:ATP binding"/>
    <property type="evidence" value="ECO:0007669"/>
    <property type="project" value="UniProtKB-KW"/>
</dbReference>
<dbReference type="PANTHER" id="PTHR42794">
    <property type="entry name" value="HEMIN IMPORT ATP-BINDING PROTEIN HMUV"/>
    <property type="match status" value="1"/>
</dbReference>
<dbReference type="InterPro" id="IPR017871">
    <property type="entry name" value="ABC_transporter-like_CS"/>
</dbReference>
<dbReference type="SMART" id="SM00382">
    <property type="entry name" value="AAA"/>
    <property type="match status" value="1"/>
</dbReference>
<evidence type="ECO:0000256" key="1">
    <source>
        <dbReference type="ARBA" id="ARBA00022448"/>
    </source>
</evidence>
<protein>
    <submittedName>
        <fullName evidence="7">Heme ABC transporter ATP-binding protein</fullName>
    </submittedName>
</protein>
<dbReference type="PROSITE" id="PS50893">
    <property type="entry name" value="ABC_TRANSPORTER_2"/>
    <property type="match status" value="1"/>
</dbReference>
<dbReference type="EMBL" id="BAABWN010000014">
    <property type="protein sequence ID" value="GAA6169681.1"/>
    <property type="molecule type" value="Genomic_DNA"/>
</dbReference>
<evidence type="ECO:0000256" key="5">
    <source>
        <dbReference type="ARBA" id="ARBA00037066"/>
    </source>
</evidence>
<dbReference type="Proteomes" id="UP001465153">
    <property type="component" value="Unassembled WGS sequence"/>
</dbReference>
<dbReference type="CDD" id="cd03214">
    <property type="entry name" value="ABC_Iron-Siderophores_B12_Hemin"/>
    <property type="match status" value="1"/>
</dbReference>
<dbReference type="InterPro" id="IPR003593">
    <property type="entry name" value="AAA+_ATPase"/>
</dbReference>
<dbReference type="Pfam" id="PF00005">
    <property type="entry name" value="ABC_tran"/>
    <property type="match status" value="1"/>
</dbReference>
<evidence type="ECO:0000256" key="3">
    <source>
        <dbReference type="ARBA" id="ARBA00022840"/>
    </source>
</evidence>
<name>A0ABQ0ADG6_9GAMM</name>
<keyword evidence="4" id="KW-1278">Translocase</keyword>
<organism evidence="7 8">
    <name type="scientific">Sessilibacter corallicola</name>
    <dbReference type="NCBI Taxonomy" id="2904075"/>
    <lineage>
        <taxon>Bacteria</taxon>
        <taxon>Pseudomonadati</taxon>
        <taxon>Pseudomonadota</taxon>
        <taxon>Gammaproteobacteria</taxon>
        <taxon>Cellvibrionales</taxon>
        <taxon>Cellvibrionaceae</taxon>
        <taxon>Sessilibacter</taxon>
    </lineage>
</organism>
<evidence type="ECO:0000313" key="7">
    <source>
        <dbReference type="EMBL" id="GAA6169681.1"/>
    </source>
</evidence>
<dbReference type="Gene3D" id="3.40.50.300">
    <property type="entry name" value="P-loop containing nucleotide triphosphate hydrolases"/>
    <property type="match status" value="1"/>
</dbReference>
<keyword evidence="1" id="KW-0813">Transport</keyword>
<comment type="function">
    <text evidence="5">Part of the ABC transporter complex HmuTUV involved in hemin import. Responsible for energy coupling to the transport system.</text>
</comment>
<feature type="domain" description="ABC transporter" evidence="6">
    <location>
        <begin position="3"/>
        <end position="243"/>
    </location>
</feature>
<keyword evidence="2" id="KW-0547">Nucleotide-binding</keyword>
<dbReference type="PROSITE" id="PS00211">
    <property type="entry name" value="ABC_TRANSPORTER_1"/>
    <property type="match status" value="1"/>
</dbReference>
<keyword evidence="3 7" id="KW-0067">ATP-binding</keyword>
<gene>
    <name evidence="7" type="ORF">NBRC116591_34920</name>
</gene>
<evidence type="ECO:0000313" key="8">
    <source>
        <dbReference type="Proteomes" id="UP001465153"/>
    </source>
</evidence>
<evidence type="ECO:0000256" key="4">
    <source>
        <dbReference type="ARBA" id="ARBA00022967"/>
    </source>
</evidence>
<comment type="caution">
    <text evidence="7">The sequence shown here is derived from an EMBL/GenBank/DDBJ whole genome shotgun (WGS) entry which is preliminary data.</text>
</comment>
<proteinExistence type="predicted"/>
<accession>A0ABQ0ADG6</accession>
<dbReference type="SUPFAM" id="SSF52540">
    <property type="entry name" value="P-loop containing nucleoside triphosphate hydrolases"/>
    <property type="match status" value="1"/>
</dbReference>
<dbReference type="RefSeq" id="WP_353304157.1">
    <property type="nucleotide sequence ID" value="NZ_BAABWN010000014.1"/>
</dbReference>
<dbReference type="PANTHER" id="PTHR42794:SF1">
    <property type="entry name" value="HEMIN IMPORT ATP-BINDING PROTEIN HMUV"/>
    <property type="match status" value="1"/>
</dbReference>